<proteinExistence type="predicted"/>
<keyword evidence="2" id="KW-0325">Glycoprotein</keyword>
<dbReference type="Pfam" id="PF00685">
    <property type="entry name" value="Sulfotransfer_1"/>
    <property type="match status" value="1"/>
</dbReference>
<evidence type="ECO:0000256" key="1">
    <source>
        <dbReference type="ARBA" id="ARBA00022679"/>
    </source>
</evidence>
<evidence type="ECO:0000313" key="6">
    <source>
        <dbReference type="Proteomes" id="UP000002630"/>
    </source>
</evidence>
<dbReference type="OrthoDB" id="47602at2759"/>
<evidence type="ECO:0000256" key="3">
    <source>
        <dbReference type="PIRSR" id="PIRSR637359-2"/>
    </source>
</evidence>
<feature type="domain" description="Sulfotransferase" evidence="4">
    <location>
        <begin position="16"/>
        <end position="183"/>
    </location>
</feature>
<reference evidence="5 6" key="1">
    <citation type="journal article" date="2010" name="Nature">
        <title>The Ectocarpus genome and the independent evolution of multicellularity in brown algae.</title>
        <authorList>
            <person name="Cock J.M."/>
            <person name="Sterck L."/>
            <person name="Rouze P."/>
            <person name="Scornet D."/>
            <person name="Allen A.E."/>
            <person name="Amoutzias G."/>
            <person name="Anthouard V."/>
            <person name="Artiguenave F."/>
            <person name="Aury J.M."/>
            <person name="Badger J.H."/>
            <person name="Beszteri B."/>
            <person name="Billiau K."/>
            <person name="Bonnet E."/>
            <person name="Bothwell J.H."/>
            <person name="Bowler C."/>
            <person name="Boyen C."/>
            <person name="Brownlee C."/>
            <person name="Carrano C.J."/>
            <person name="Charrier B."/>
            <person name="Cho G.Y."/>
            <person name="Coelho S.M."/>
            <person name="Collen J."/>
            <person name="Corre E."/>
            <person name="Da Silva C."/>
            <person name="Delage L."/>
            <person name="Delaroque N."/>
            <person name="Dittami S.M."/>
            <person name="Doulbeau S."/>
            <person name="Elias M."/>
            <person name="Farnham G."/>
            <person name="Gachon C.M."/>
            <person name="Gschloessl B."/>
            <person name="Heesch S."/>
            <person name="Jabbari K."/>
            <person name="Jubin C."/>
            <person name="Kawai H."/>
            <person name="Kimura K."/>
            <person name="Kloareg B."/>
            <person name="Kupper F.C."/>
            <person name="Lang D."/>
            <person name="Le Bail A."/>
            <person name="Leblanc C."/>
            <person name="Lerouge P."/>
            <person name="Lohr M."/>
            <person name="Lopez P.J."/>
            <person name="Martens C."/>
            <person name="Maumus F."/>
            <person name="Michel G."/>
            <person name="Miranda-Saavedra D."/>
            <person name="Morales J."/>
            <person name="Moreau H."/>
            <person name="Motomura T."/>
            <person name="Nagasato C."/>
            <person name="Napoli C.A."/>
            <person name="Nelson D.R."/>
            <person name="Nyvall-Collen P."/>
            <person name="Peters A.F."/>
            <person name="Pommier C."/>
            <person name="Potin P."/>
            <person name="Poulain J."/>
            <person name="Quesneville H."/>
            <person name="Read B."/>
            <person name="Rensing S.A."/>
            <person name="Ritter A."/>
            <person name="Rousvoal S."/>
            <person name="Samanta M."/>
            <person name="Samson G."/>
            <person name="Schroeder D.C."/>
            <person name="Segurens B."/>
            <person name="Strittmatter M."/>
            <person name="Tonon T."/>
            <person name="Tregear J.W."/>
            <person name="Valentin K."/>
            <person name="von Dassow P."/>
            <person name="Yamagishi T."/>
            <person name="Van de Peer Y."/>
            <person name="Wincker P."/>
        </authorList>
    </citation>
    <scope>NUCLEOTIDE SEQUENCE [LARGE SCALE GENOMIC DNA]</scope>
    <source>
        <strain evidence="6">Ec32 / CCAP1310/4</strain>
    </source>
</reference>
<sequence>MQVSSNATHGKVTVESSPRYIFNPLAPYRMGMVQPFARLVLVLRDPTDRYFSQLRMTMCSGKTNQTFERVQENQATWFHSPGDAAGYIDGGEATYEPYTPLCRGENATTEDLRDCYRAQLPHHPLLRGLYADQLERWFRVFDKSQILIVDSANMMEDLPGVLADVAAHIGLPGSDFDSDRPVQHSTGLCPALGRGEDPDFFGEEGRYDKMLEEEDLFREWYRPHNERLFKLLGRSMMWD</sequence>
<feature type="binding site" evidence="3">
    <location>
        <position position="44"/>
    </location>
    <ligand>
        <name>3'-phosphoadenylyl sulfate</name>
        <dbReference type="ChEBI" id="CHEBI:58339"/>
    </ligand>
</feature>
<dbReference type="Proteomes" id="UP000002630">
    <property type="component" value="Unassembled WGS sequence"/>
</dbReference>
<evidence type="ECO:0000313" key="5">
    <source>
        <dbReference type="EMBL" id="CBJ33641.1"/>
    </source>
</evidence>
<dbReference type="Gene3D" id="3.40.50.300">
    <property type="entry name" value="P-loop containing nucleotide triphosphate hydrolases"/>
    <property type="match status" value="1"/>
</dbReference>
<dbReference type="AlphaFoldDB" id="D7G3W4"/>
<dbReference type="eggNOG" id="KOG3704">
    <property type="taxonomic scope" value="Eukaryota"/>
</dbReference>
<name>D7G3W4_ECTSI</name>
<gene>
    <name evidence="5" type="ORF">Esi_0535_0003</name>
</gene>
<dbReference type="InterPro" id="IPR037359">
    <property type="entry name" value="NST/OST"/>
</dbReference>
<keyword evidence="1" id="KW-0808">Transferase</keyword>
<dbReference type="GO" id="GO:0008146">
    <property type="term" value="F:sulfotransferase activity"/>
    <property type="evidence" value="ECO:0007669"/>
    <property type="project" value="InterPro"/>
</dbReference>
<dbReference type="EMBL" id="FN649760">
    <property type="protein sequence ID" value="CBJ33641.1"/>
    <property type="molecule type" value="Genomic_DNA"/>
</dbReference>
<protein>
    <recommendedName>
        <fullName evidence="4">Sulfotransferase domain-containing protein</fullName>
    </recommendedName>
</protein>
<dbReference type="InParanoid" id="D7G3W4"/>
<feature type="binding site" evidence="3">
    <location>
        <position position="52"/>
    </location>
    <ligand>
        <name>3'-phosphoadenylyl sulfate</name>
        <dbReference type="ChEBI" id="CHEBI:58339"/>
    </ligand>
</feature>
<evidence type="ECO:0000259" key="4">
    <source>
        <dbReference type="Pfam" id="PF00685"/>
    </source>
</evidence>
<dbReference type="PANTHER" id="PTHR10605">
    <property type="entry name" value="HEPARAN SULFATE SULFOTRANSFERASE"/>
    <property type="match status" value="1"/>
</dbReference>
<dbReference type="InterPro" id="IPR027417">
    <property type="entry name" value="P-loop_NTPase"/>
</dbReference>
<evidence type="ECO:0000256" key="2">
    <source>
        <dbReference type="ARBA" id="ARBA00023180"/>
    </source>
</evidence>
<accession>D7G3W4</accession>
<dbReference type="InterPro" id="IPR000863">
    <property type="entry name" value="Sulfotransferase_dom"/>
</dbReference>
<dbReference type="PANTHER" id="PTHR10605:SF56">
    <property type="entry name" value="BIFUNCTIONAL HEPARAN SULFATE N-DEACETYLASE_N-SULFOTRANSFERASE"/>
    <property type="match status" value="1"/>
</dbReference>
<keyword evidence="6" id="KW-1185">Reference proteome</keyword>
<dbReference type="SUPFAM" id="SSF52540">
    <property type="entry name" value="P-loop containing nucleoside triphosphate hydrolases"/>
    <property type="match status" value="1"/>
</dbReference>
<organism evidence="5 6">
    <name type="scientific">Ectocarpus siliculosus</name>
    <name type="common">Brown alga</name>
    <name type="synonym">Conferva siliculosa</name>
    <dbReference type="NCBI Taxonomy" id="2880"/>
    <lineage>
        <taxon>Eukaryota</taxon>
        <taxon>Sar</taxon>
        <taxon>Stramenopiles</taxon>
        <taxon>Ochrophyta</taxon>
        <taxon>PX clade</taxon>
        <taxon>Phaeophyceae</taxon>
        <taxon>Ectocarpales</taxon>
        <taxon>Ectocarpaceae</taxon>
        <taxon>Ectocarpus</taxon>
    </lineage>
</organism>